<accession>A0AAU3GVK6</accession>
<dbReference type="PANTHER" id="PTHR43459:SF1">
    <property type="entry name" value="EG:BACN32G11.4 PROTEIN"/>
    <property type="match status" value="1"/>
</dbReference>
<sequence length="236" mass="24747">MSVGELLTERTESTGRPVLIDSSEPLSMPLVGRIVEICDELEDTGGPSFAALHIEGTAAAGARSWPGAVDIGLVNKWEGALRRLERSPAGVIAVVSGECGGLALDVLLAADHRIATADVRLSPAADSGQLWPGMAIHRLVQQLGVARARRLVLFGTDVAAVDGAELGLFDQIVKDRAGISDAVQSAADLFTGLVGSELAIRRRLLLDAATTGFEESLGAHLAACDRMLRNQHADRA</sequence>
<dbReference type="Pfam" id="PF00378">
    <property type="entry name" value="ECH_1"/>
    <property type="match status" value="1"/>
</dbReference>
<dbReference type="InterPro" id="IPR001753">
    <property type="entry name" value="Enoyl-CoA_hydra/iso"/>
</dbReference>
<dbReference type="InterPro" id="IPR029045">
    <property type="entry name" value="ClpP/crotonase-like_dom_sf"/>
</dbReference>
<organism evidence="1">
    <name type="scientific">Streptomyces sp. NBC_01401</name>
    <dbReference type="NCBI Taxonomy" id="2903854"/>
    <lineage>
        <taxon>Bacteria</taxon>
        <taxon>Bacillati</taxon>
        <taxon>Actinomycetota</taxon>
        <taxon>Actinomycetes</taxon>
        <taxon>Kitasatosporales</taxon>
        <taxon>Streptomycetaceae</taxon>
        <taxon>Streptomyces</taxon>
    </lineage>
</organism>
<name>A0AAU3GVK6_9ACTN</name>
<dbReference type="Gene3D" id="3.90.226.10">
    <property type="entry name" value="2-enoyl-CoA Hydratase, Chain A, domain 1"/>
    <property type="match status" value="1"/>
</dbReference>
<dbReference type="NCBIfam" id="NF042431">
    <property type="entry name" value="EnCoAhydt_DpgB"/>
    <property type="match status" value="1"/>
</dbReference>
<dbReference type="EMBL" id="CP109535">
    <property type="protein sequence ID" value="WTY97017.1"/>
    <property type="molecule type" value="Genomic_DNA"/>
</dbReference>
<dbReference type="SUPFAM" id="SSF52096">
    <property type="entry name" value="ClpP/crotonase"/>
    <property type="match status" value="1"/>
</dbReference>
<evidence type="ECO:0000313" key="1">
    <source>
        <dbReference type="EMBL" id="WTY97017.1"/>
    </source>
</evidence>
<dbReference type="InterPro" id="IPR053545">
    <property type="entry name" value="Enoyl-CoA_hydratase-like"/>
</dbReference>
<gene>
    <name evidence="1" type="ORF">OG626_19990</name>
</gene>
<proteinExistence type="predicted"/>
<dbReference type="GO" id="GO:0003824">
    <property type="term" value="F:catalytic activity"/>
    <property type="evidence" value="ECO:0007669"/>
    <property type="project" value="UniProtKB-ARBA"/>
</dbReference>
<dbReference type="PANTHER" id="PTHR43459">
    <property type="entry name" value="ENOYL-COA HYDRATASE"/>
    <property type="match status" value="1"/>
</dbReference>
<dbReference type="AlphaFoldDB" id="A0AAU3GVK6"/>
<protein>
    <submittedName>
        <fullName evidence="1">Enoyl-CoA hydratase/isomerase family protein</fullName>
    </submittedName>
</protein>
<reference evidence="1" key="1">
    <citation type="submission" date="2022-10" db="EMBL/GenBank/DDBJ databases">
        <title>The complete genomes of actinobacterial strains from the NBC collection.</title>
        <authorList>
            <person name="Joergensen T.S."/>
            <person name="Alvarez Arevalo M."/>
            <person name="Sterndorff E.B."/>
            <person name="Faurdal D."/>
            <person name="Vuksanovic O."/>
            <person name="Mourched A.-S."/>
            <person name="Charusanti P."/>
            <person name="Shaw S."/>
            <person name="Blin K."/>
            <person name="Weber T."/>
        </authorList>
    </citation>
    <scope>NUCLEOTIDE SEQUENCE</scope>
    <source>
        <strain evidence="1">NBC_01401</strain>
    </source>
</reference>
<dbReference type="CDD" id="cd06558">
    <property type="entry name" value="crotonase-like"/>
    <property type="match status" value="1"/>
</dbReference>